<sequence>MPEDLRRTTRGSHNDPEPKHARKRQQRAASCDSTFRDGQRRQPRPSVSPLVAWDDSALHDKHYIPFRDDSDLFQLEDAQMGIAIRRAENINVFHDSASEEYLSSRPSSPAESDSVEDFVEKRFSRPAEYFQELDDMTSKIYQNTVFKRYIDGTKHRPFDTKINFDPETPFLENASFQQCGTEEILWFCQEVTYLANKNIPGPSHPLHLADHRMYARVLDQLANFIECRNIISRAWENIKTMKEAHYCGSFISLLVLDRTRQNVARLVRIECGKIEELVNTFEICLFQIISGIPNDVLLEVVNTYASEVSAACRQLLVDLDMKIPIKLKDLWRCTVHVLDFAVLSYAGAHTQVFGNHQVISVTLPGPFLETQYFGVRRRSFSCLSEFLGRQQVWVLESFDTYLSSLLGLEEPPHLSLSTDAMTFGDIWGPMWKSSVLGDEERIVQYKVGNGVIIPCHTLSEGSRDAVKAQKGEILKGEVLCHWMSNKESREDKDFARASYLRENDILLIGASVRLEDKGGCPESTAQLRERFRDSGALSEPSTVSPGWELSTVTGALQVTPPFVTGGLQRQYKLRVGRYMTKCLIEHWKNDSESRNVEVLEQWLGLEVSACTYNSRRIRLIELFGTQTMLNHLRNASIQWTDPECERNFYSALQDSDYKAFRRLYKSRRGWQTDLGKAIGCGFDKLEDTGKTIEGDLALFWAPDTQPGRKVTLRSRELSWIGFLEETKDSGTLAVLESNCLEFPNRVLGKKCQHNRFDPKHIGGGISPLSQIRDGSLLQTSSHLNSSCVPNSLHGGRRRIRNSRHGGSAPRHKFGWCLTALKEGDVFEFGAQGHLKVITQLSKDQVLVEWRNPNRPQDILRDVSHRVLTMASVTPIIRNVVDSPPPPLMHYERIKAEDSNTKPVHFLIISKSRKMLRSGPSSRRSFLHADSNPTVHRYESDFSPRGIPRTTTSQPIISQRVHDDLIRREIVHRVSRQLEILPARVDNNEETTSQGRARR</sequence>
<dbReference type="AlphaFoldDB" id="A0A370U1V4"/>
<feature type="region of interest" description="Disordered" evidence="1">
    <location>
        <begin position="918"/>
        <end position="951"/>
    </location>
</feature>
<accession>A0A370U1V4</accession>
<evidence type="ECO:0000313" key="3">
    <source>
        <dbReference type="Proteomes" id="UP000254866"/>
    </source>
</evidence>
<feature type="compositionally biased region" description="Basic and acidic residues" evidence="1">
    <location>
        <begin position="1"/>
        <end position="19"/>
    </location>
</feature>
<reference evidence="2 3" key="1">
    <citation type="journal article" date="2018" name="IMA Fungus">
        <title>IMA Genome-F 9: Draft genome sequence of Annulohypoxylon stygium, Aspergillus mulundensis, Berkeleyomyces basicola (syn. Thielaviopsis basicola), Ceratocystis smalleyi, two Cercospora beticola strains, Coleophoma cylindrospora, Fusarium fracticaudum, Phialophora cf. hyalina, and Morchella septimelata.</title>
        <authorList>
            <person name="Wingfield B.D."/>
            <person name="Bills G.F."/>
            <person name="Dong Y."/>
            <person name="Huang W."/>
            <person name="Nel W.J."/>
            <person name="Swalarsk-Parry B.S."/>
            <person name="Vaghefi N."/>
            <person name="Wilken P.M."/>
            <person name="An Z."/>
            <person name="de Beer Z.W."/>
            <person name="De Vos L."/>
            <person name="Chen L."/>
            <person name="Duong T.A."/>
            <person name="Gao Y."/>
            <person name="Hammerbacher A."/>
            <person name="Kikkert J.R."/>
            <person name="Li Y."/>
            <person name="Li H."/>
            <person name="Li K."/>
            <person name="Li Q."/>
            <person name="Liu X."/>
            <person name="Ma X."/>
            <person name="Naidoo K."/>
            <person name="Pethybridge S.J."/>
            <person name="Sun J."/>
            <person name="Steenkamp E.T."/>
            <person name="van der Nest M.A."/>
            <person name="van Wyk S."/>
            <person name="Wingfield M.J."/>
            <person name="Xiong C."/>
            <person name="Yue Q."/>
            <person name="Zhang X."/>
        </authorList>
    </citation>
    <scope>NUCLEOTIDE SEQUENCE [LARGE SCALE GENOMIC DNA]</scope>
    <source>
        <strain evidence="2 3">BP 5553</strain>
    </source>
</reference>
<organism evidence="2 3">
    <name type="scientific">Venustampulla echinocandica</name>
    <dbReference type="NCBI Taxonomy" id="2656787"/>
    <lineage>
        <taxon>Eukaryota</taxon>
        <taxon>Fungi</taxon>
        <taxon>Dikarya</taxon>
        <taxon>Ascomycota</taxon>
        <taxon>Pezizomycotina</taxon>
        <taxon>Leotiomycetes</taxon>
        <taxon>Helotiales</taxon>
        <taxon>Pleuroascaceae</taxon>
        <taxon>Venustampulla</taxon>
    </lineage>
</organism>
<protein>
    <submittedName>
        <fullName evidence="2">Uncharacterized protein</fullName>
    </submittedName>
</protein>
<feature type="region of interest" description="Disordered" evidence="1">
    <location>
        <begin position="1"/>
        <end position="48"/>
    </location>
</feature>
<dbReference type="OrthoDB" id="428577at2759"/>
<dbReference type="GeneID" id="43594569"/>
<dbReference type="RefSeq" id="XP_031874397.1">
    <property type="nucleotide sequence ID" value="XM_032010343.1"/>
</dbReference>
<proteinExistence type="predicted"/>
<evidence type="ECO:0000256" key="1">
    <source>
        <dbReference type="SAM" id="MobiDB-lite"/>
    </source>
</evidence>
<gene>
    <name evidence="2" type="ORF">BP5553_01720</name>
</gene>
<comment type="caution">
    <text evidence="2">The sequence shown here is derived from an EMBL/GenBank/DDBJ whole genome shotgun (WGS) entry which is preliminary data.</text>
</comment>
<evidence type="ECO:0000313" key="2">
    <source>
        <dbReference type="EMBL" id="RDL41741.1"/>
    </source>
</evidence>
<dbReference type="STRING" id="2656787.A0A370U1V4"/>
<dbReference type="Proteomes" id="UP000254866">
    <property type="component" value="Unassembled WGS sequence"/>
</dbReference>
<name>A0A370U1V4_9HELO</name>
<dbReference type="EMBL" id="NPIC01000001">
    <property type="protein sequence ID" value="RDL41741.1"/>
    <property type="molecule type" value="Genomic_DNA"/>
</dbReference>
<keyword evidence="3" id="KW-1185">Reference proteome</keyword>